<proteinExistence type="predicted"/>
<evidence type="ECO:0000313" key="5">
    <source>
        <dbReference type="Proteomes" id="UP000639772"/>
    </source>
</evidence>
<evidence type="ECO:0000313" key="4">
    <source>
        <dbReference type="Proteomes" id="UP000636800"/>
    </source>
</evidence>
<dbReference type="Proteomes" id="UP000636800">
    <property type="component" value="Chromosome 11"/>
</dbReference>
<gene>
    <name evidence="3" type="ORF">HPP92_020948</name>
    <name evidence="2" type="ORF">HPP92_021268</name>
</gene>
<feature type="region of interest" description="Disordered" evidence="1">
    <location>
        <begin position="76"/>
        <end position="96"/>
    </location>
</feature>
<sequence>MESAPRVSPSAWLCGARMHFATPPLKLGGLESLFYLKVHQSLKNHGVQGNGKAVFNDQESKARDGYQAMDDRMYRKEEETSGDPMNNRFFPRYHQE</sequence>
<dbReference type="Proteomes" id="UP000639772">
    <property type="component" value="Chromosome 11"/>
</dbReference>
<dbReference type="EMBL" id="JADCNL010000011">
    <property type="protein sequence ID" value="KAG0460971.1"/>
    <property type="molecule type" value="Genomic_DNA"/>
</dbReference>
<organism evidence="2 4">
    <name type="scientific">Vanilla planifolia</name>
    <name type="common">Vanilla</name>
    <dbReference type="NCBI Taxonomy" id="51239"/>
    <lineage>
        <taxon>Eukaryota</taxon>
        <taxon>Viridiplantae</taxon>
        <taxon>Streptophyta</taxon>
        <taxon>Embryophyta</taxon>
        <taxon>Tracheophyta</taxon>
        <taxon>Spermatophyta</taxon>
        <taxon>Magnoliopsida</taxon>
        <taxon>Liliopsida</taxon>
        <taxon>Asparagales</taxon>
        <taxon>Orchidaceae</taxon>
        <taxon>Vanilloideae</taxon>
        <taxon>Vanilleae</taxon>
        <taxon>Vanilla</taxon>
    </lineage>
</organism>
<reference evidence="4 5" key="1">
    <citation type="journal article" date="2020" name="Nat. Food">
        <title>A phased Vanilla planifolia genome enables genetic improvement of flavour and production.</title>
        <authorList>
            <person name="Hasing T."/>
            <person name="Tang H."/>
            <person name="Brym M."/>
            <person name="Khazi F."/>
            <person name="Huang T."/>
            <person name="Chambers A.H."/>
        </authorList>
    </citation>
    <scope>NUCLEOTIDE SEQUENCE [LARGE SCALE GENOMIC DNA]</scope>
    <source>
        <tissue evidence="2">Leaf</tissue>
    </source>
</reference>
<keyword evidence="4" id="KW-1185">Reference proteome</keyword>
<dbReference type="AlphaFoldDB" id="A0A835PV38"/>
<comment type="caution">
    <text evidence="2">The sequence shown here is derived from an EMBL/GenBank/DDBJ whole genome shotgun (WGS) entry which is preliminary data.</text>
</comment>
<accession>A0A835PV38</accession>
<evidence type="ECO:0000256" key="1">
    <source>
        <dbReference type="SAM" id="MobiDB-lite"/>
    </source>
</evidence>
<name>A0A835PV38_VANPL</name>
<dbReference type="EMBL" id="JADCNM010000011">
    <property type="protein sequence ID" value="KAG0462472.1"/>
    <property type="molecule type" value="Genomic_DNA"/>
</dbReference>
<evidence type="ECO:0000313" key="2">
    <source>
        <dbReference type="EMBL" id="KAG0460971.1"/>
    </source>
</evidence>
<protein>
    <submittedName>
        <fullName evidence="2">Uncharacterized protein</fullName>
    </submittedName>
</protein>
<evidence type="ECO:0000313" key="3">
    <source>
        <dbReference type="EMBL" id="KAG0462472.1"/>
    </source>
</evidence>